<evidence type="ECO:0000313" key="1">
    <source>
        <dbReference type="EMBL" id="GEZ07363.1"/>
    </source>
</evidence>
<dbReference type="AlphaFoldDB" id="A0A699I155"/>
<dbReference type="Pfam" id="PF04827">
    <property type="entry name" value="Plant_tran"/>
    <property type="match status" value="1"/>
</dbReference>
<reference evidence="1" key="1">
    <citation type="journal article" date="2019" name="Sci. Rep.">
        <title>Draft genome of Tanacetum cinerariifolium, the natural source of mosquito coil.</title>
        <authorList>
            <person name="Yamashiro T."/>
            <person name="Shiraishi A."/>
            <person name="Satake H."/>
            <person name="Nakayama K."/>
        </authorList>
    </citation>
    <scope>NUCLEOTIDE SEQUENCE</scope>
</reference>
<gene>
    <name evidence="1" type="ORF">Tci_479336</name>
</gene>
<dbReference type="InterPro" id="IPR006912">
    <property type="entry name" value="Harbinger_derived_prot"/>
</dbReference>
<name>A0A699I155_TANCI</name>
<comment type="caution">
    <text evidence="1">The sequence shown here is derived from an EMBL/GenBank/DDBJ whole genome shotgun (WGS) entry which is preliminary data.</text>
</comment>
<proteinExistence type="predicted"/>
<dbReference type="PANTHER" id="PTHR47150">
    <property type="entry name" value="OS12G0169200 PROTEIN"/>
    <property type="match status" value="1"/>
</dbReference>
<dbReference type="PANTHER" id="PTHR47150:SF4">
    <property type="entry name" value="HARBINGER TRANSPOSASE-DERIVED PROTEIN-RELATED"/>
    <property type="match status" value="1"/>
</dbReference>
<sequence length="311" mass="36313">MMMKNVNPPFSKSMKKPTFTFWSKRKRITNNWLPKKIVHDLPGTQSIVTERESKNDWWPIISMIIAAVKGVSTYEADPLPDHFNFFRVLSDATGQMSLSVIMRCTRAIRQLAYGITPDAFDEYLQMSERTARDCLFHFNKCIISLYMVEYLRKPTLKDVENIYNKHLTTHGLWGMLESIDCMHWKWKNYPVSWQGQYGANNDINVLDNSSLFDDLLDDKAHVAPYVVNGVGFENGYYLADGIYPQWATFMKSFTVANDAKHVYFKKRQEGAQKDVERAFGVLQGRWRIIQQTARQYHVNTIRRIMYSCIIT</sequence>
<protein>
    <recommendedName>
        <fullName evidence="2">Protein ALP1-like</fullName>
    </recommendedName>
</protein>
<organism evidence="1">
    <name type="scientific">Tanacetum cinerariifolium</name>
    <name type="common">Dalmatian daisy</name>
    <name type="synonym">Chrysanthemum cinerariifolium</name>
    <dbReference type="NCBI Taxonomy" id="118510"/>
    <lineage>
        <taxon>Eukaryota</taxon>
        <taxon>Viridiplantae</taxon>
        <taxon>Streptophyta</taxon>
        <taxon>Embryophyta</taxon>
        <taxon>Tracheophyta</taxon>
        <taxon>Spermatophyta</taxon>
        <taxon>Magnoliopsida</taxon>
        <taxon>eudicotyledons</taxon>
        <taxon>Gunneridae</taxon>
        <taxon>Pentapetalae</taxon>
        <taxon>asterids</taxon>
        <taxon>campanulids</taxon>
        <taxon>Asterales</taxon>
        <taxon>Asteraceae</taxon>
        <taxon>Asteroideae</taxon>
        <taxon>Anthemideae</taxon>
        <taxon>Anthemidinae</taxon>
        <taxon>Tanacetum</taxon>
    </lineage>
</organism>
<dbReference type="EMBL" id="BKCJ010238103">
    <property type="protein sequence ID" value="GEZ07363.1"/>
    <property type="molecule type" value="Genomic_DNA"/>
</dbReference>
<accession>A0A699I155</accession>
<evidence type="ECO:0008006" key="2">
    <source>
        <dbReference type="Google" id="ProtNLM"/>
    </source>
</evidence>